<dbReference type="GO" id="GO:0002130">
    <property type="term" value="P:wobble position ribose methylation"/>
    <property type="evidence" value="ECO:0007669"/>
    <property type="project" value="TreeGrafter"/>
</dbReference>
<gene>
    <name evidence="7" type="ORF">METZ01_LOCUS7579</name>
</gene>
<dbReference type="PANTHER" id="PTHR42971">
    <property type="entry name" value="TRNA (CYTIDINE(34)-2'-O)-METHYLTRANSFERASE"/>
    <property type="match status" value="1"/>
</dbReference>
<dbReference type="Gene3D" id="3.40.1280.10">
    <property type="match status" value="1"/>
</dbReference>
<dbReference type="CDD" id="cd18094">
    <property type="entry name" value="SpoU-like_TrmL"/>
    <property type="match status" value="1"/>
</dbReference>
<dbReference type="InterPro" id="IPR016914">
    <property type="entry name" value="TrmL"/>
</dbReference>
<evidence type="ECO:0000256" key="2">
    <source>
        <dbReference type="ARBA" id="ARBA00022603"/>
    </source>
</evidence>
<dbReference type="GO" id="GO:0003723">
    <property type="term" value="F:RNA binding"/>
    <property type="evidence" value="ECO:0007669"/>
    <property type="project" value="InterPro"/>
</dbReference>
<proteinExistence type="inferred from homology"/>
<dbReference type="AlphaFoldDB" id="A0A381NJJ3"/>
<reference evidence="7" key="1">
    <citation type="submission" date="2018-05" db="EMBL/GenBank/DDBJ databases">
        <authorList>
            <person name="Lanie J.A."/>
            <person name="Ng W.-L."/>
            <person name="Kazmierczak K.M."/>
            <person name="Andrzejewski T.M."/>
            <person name="Davidsen T.M."/>
            <person name="Wayne K.J."/>
            <person name="Tettelin H."/>
            <person name="Glass J.I."/>
            <person name="Rusch D."/>
            <person name="Podicherti R."/>
            <person name="Tsui H.-C.T."/>
            <person name="Winkler M.E."/>
        </authorList>
    </citation>
    <scope>NUCLEOTIDE SEQUENCE</scope>
</reference>
<name>A0A381NJJ3_9ZZZZ</name>
<keyword evidence="2" id="KW-0489">Methyltransferase</keyword>
<feature type="domain" description="tRNA/rRNA methyltransferase SpoU type" evidence="6">
    <location>
        <begin position="9"/>
        <end position="149"/>
    </location>
</feature>
<evidence type="ECO:0000256" key="5">
    <source>
        <dbReference type="ARBA" id="ARBA00022694"/>
    </source>
</evidence>
<dbReference type="GO" id="GO:0008173">
    <property type="term" value="F:RNA methyltransferase activity"/>
    <property type="evidence" value="ECO:0007669"/>
    <property type="project" value="InterPro"/>
</dbReference>
<evidence type="ECO:0000259" key="6">
    <source>
        <dbReference type="Pfam" id="PF00588"/>
    </source>
</evidence>
<dbReference type="InterPro" id="IPR029026">
    <property type="entry name" value="tRNA_m1G_MTases_N"/>
</dbReference>
<dbReference type="InterPro" id="IPR001537">
    <property type="entry name" value="SpoU_MeTrfase"/>
</dbReference>
<dbReference type="SUPFAM" id="SSF75217">
    <property type="entry name" value="alpha/beta knot"/>
    <property type="match status" value="1"/>
</dbReference>
<dbReference type="InterPro" id="IPR029028">
    <property type="entry name" value="Alpha/beta_knot_MTases"/>
</dbReference>
<accession>A0A381NJJ3</accession>
<protein>
    <recommendedName>
        <fullName evidence="6">tRNA/rRNA methyltransferase SpoU type domain-containing protein</fullName>
    </recommendedName>
</protein>
<dbReference type="PIRSF" id="PIRSF029256">
    <property type="entry name" value="SpoU_TrmH_prd"/>
    <property type="match status" value="1"/>
</dbReference>
<dbReference type="HAMAP" id="MF_01885">
    <property type="entry name" value="tRNA_methyltr_TrmL"/>
    <property type="match status" value="1"/>
</dbReference>
<keyword evidence="5" id="KW-0819">tRNA processing</keyword>
<keyword evidence="1" id="KW-0963">Cytoplasm</keyword>
<evidence type="ECO:0000256" key="1">
    <source>
        <dbReference type="ARBA" id="ARBA00022490"/>
    </source>
</evidence>
<evidence type="ECO:0000256" key="3">
    <source>
        <dbReference type="ARBA" id="ARBA00022679"/>
    </source>
</evidence>
<dbReference type="Pfam" id="PF00588">
    <property type="entry name" value="SpoU_methylase"/>
    <property type="match status" value="1"/>
</dbReference>
<dbReference type="EMBL" id="UINC01000404">
    <property type="protein sequence ID" value="SUZ54725.1"/>
    <property type="molecule type" value="Genomic_DNA"/>
</dbReference>
<evidence type="ECO:0000256" key="4">
    <source>
        <dbReference type="ARBA" id="ARBA00022691"/>
    </source>
</evidence>
<keyword evidence="3" id="KW-0808">Transferase</keyword>
<organism evidence="7">
    <name type="scientific">marine metagenome</name>
    <dbReference type="NCBI Taxonomy" id="408172"/>
    <lineage>
        <taxon>unclassified sequences</taxon>
        <taxon>metagenomes</taxon>
        <taxon>ecological metagenomes</taxon>
    </lineage>
</organism>
<dbReference type="PANTHER" id="PTHR42971:SF1">
    <property type="entry name" value="TRNA (CYTIDINE(34)-2'-O)-METHYLTRANSFERASE"/>
    <property type="match status" value="1"/>
</dbReference>
<keyword evidence="4" id="KW-0949">S-adenosyl-L-methionine</keyword>
<evidence type="ECO:0000313" key="7">
    <source>
        <dbReference type="EMBL" id="SUZ54725.1"/>
    </source>
</evidence>
<sequence length="158" mass="18150">MQLHKNPPLNIVLYEPQIPPNTGNIARLCAATKCHLILLGKLGFDLSDKQLKRAGLDYWQWVSWEHFSDAESFFATLSPEKFHFLSVHNERPYTQINPQEGDYLFFGKETSGLPNDWMESFPERCFTLPMWEKGVRSLNLGSSVAVVVYDGLRQLGKF</sequence>